<dbReference type="GO" id="GO:0005385">
    <property type="term" value="F:zinc ion transmembrane transporter activity"/>
    <property type="evidence" value="ECO:0007669"/>
    <property type="project" value="TreeGrafter"/>
</dbReference>
<reference evidence="7 8" key="1">
    <citation type="submission" date="2015-04" db="EMBL/GenBank/DDBJ databases">
        <authorList>
            <person name="Syromyatnikov M.Y."/>
            <person name="Popov V.N."/>
        </authorList>
    </citation>
    <scope>NUCLEOTIDE SEQUENCE [LARGE SCALE GENOMIC DNA]</scope>
</reference>
<dbReference type="PANTHER" id="PTHR11040">
    <property type="entry name" value="ZINC/IRON TRANSPORTER"/>
    <property type="match status" value="1"/>
</dbReference>
<dbReference type="Pfam" id="PF02535">
    <property type="entry name" value="Zip"/>
    <property type="match status" value="1"/>
</dbReference>
<evidence type="ECO:0000256" key="6">
    <source>
        <dbReference type="SAM" id="Phobius"/>
    </source>
</evidence>
<dbReference type="InterPro" id="IPR003689">
    <property type="entry name" value="ZIP"/>
</dbReference>
<dbReference type="OrthoDB" id="448280at2759"/>
<feature type="transmembrane region" description="Helical" evidence="6">
    <location>
        <begin position="67"/>
        <end position="86"/>
    </location>
</feature>
<feature type="transmembrane region" description="Helical" evidence="6">
    <location>
        <begin position="6"/>
        <end position="25"/>
    </location>
</feature>
<protein>
    <submittedName>
        <fullName evidence="7">CLUMA_CG011167, isoform A</fullName>
    </submittedName>
</protein>
<evidence type="ECO:0000313" key="8">
    <source>
        <dbReference type="Proteomes" id="UP000183832"/>
    </source>
</evidence>
<dbReference type="PANTHER" id="PTHR11040:SF169">
    <property type="entry name" value="FI24038P1"/>
    <property type="match status" value="1"/>
</dbReference>
<evidence type="ECO:0000256" key="3">
    <source>
        <dbReference type="ARBA" id="ARBA00022989"/>
    </source>
</evidence>
<evidence type="ECO:0000256" key="4">
    <source>
        <dbReference type="ARBA" id="ARBA00023136"/>
    </source>
</evidence>
<proteinExistence type="predicted"/>
<keyword evidence="2 6" id="KW-0812">Transmembrane</keyword>
<comment type="subcellular location">
    <subcellularLocation>
        <location evidence="1">Membrane</location>
        <topology evidence="1">Multi-pass membrane protein</topology>
    </subcellularLocation>
</comment>
<evidence type="ECO:0000256" key="2">
    <source>
        <dbReference type="ARBA" id="ARBA00022692"/>
    </source>
</evidence>
<feature type="transmembrane region" description="Helical" evidence="6">
    <location>
        <begin position="171"/>
        <end position="195"/>
    </location>
</feature>
<name>A0A1J1IE06_9DIPT</name>
<feature type="transmembrane region" description="Helical" evidence="6">
    <location>
        <begin position="201"/>
        <end position="223"/>
    </location>
</feature>
<keyword evidence="4 6" id="KW-0472">Membrane</keyword>
<feature type="transmembrane region" description="Helical" evidence="6">
    <location>
        <begin position="235"/>
        <end position="256"/>
    </location>
</feature>
<feature type="transmembrane region" description="Helical" evidence="6">
    <location>
        <begin position="268"/>
        <end position="287"/>
    </location>
</feature>
<gene>
    <name evidence="7" type="primary">putative Zinc transporter ZIP3</name>
    <name evidence="7" type="ORF">CLUMA_CG011167</name>
</gene>
<dbReference type="AlphaFoldDB" id="A0A1J1IE06"/>
<keyword evidence="3 6" id="KW-1133">Transmembrane helix</keyword>
<feature type="transmembrane region" description="Helical" evidence="6">
    <location>
        <begin position="37"/>
        <end position="61"/>
    </location>
</feature>
<evidence type="ECO:0000313" key="7">
    <source>
        <dbReference type="EMBL" id="CRK97788.1"/>
    </source>
</evidence>
<feature type="transmembrane region" description="Helical" evidence="6">
    <location>
        <begin position="308"/>
        <end position="326"/>
    </location>
</feature>
<dbReference type="STRING" id="568069.A0A1J1IE06"/>
<keyword evidence="8" id="KW-1185">Reference proteome</keyword>
<dbReference type="EMBL" id="CVRI01000047">
    <property type="protein sequence ID" value="CRK97788.1"/>
    <property type="molecule type" value="Genomic_DNA"/>
</dbReference>
<evidence type="ECO:0000256" key="5">
    <source>
        <dbReference type="SAM" id="MobiDB-lite"/>
    </source>
</evidence>
<evidence type="ECO:0000256" key="1">
    <source>
        <dbReference type="ARBA" id="ARBA00004141"/>
    </source>
</evidence>
<feature type="region of interest" description="Disordered" evidence="5">
    <location>
        <begin position="105"/>
        <end position="128"/>
    </location>
</feature>
<dbReference type="Proteomes" id="UP000183832">
    <property type="component" value="Unassembled WGS sequence"/>
</dbReference>
<organism evidence="7 8">
    <name type="scientific">Clunio marinus</name>
    <dbReference type="NCBI Taxonomy" id="568069"/>
    <lineage>
        <taxon>Eukaryota</taxon>
        <taxon>Metazoa</taxon>
        <taxon>Ecdysozoa</taxon>
        <taxon>Arthropoda</taxon>
        <taxon>Hexapoda</taxon>
        <taxon>Insecta</taxon>
        <taxon>Pterygota</taxon>
        <taxon>Neoptera</taxon>
        <taxon>Endopterygota</taxon>
        <taxon>Diptera</taxon>
        <taxon>Nematocera</taxon>
        <taxon>Chironomoidea</taxon>
        <taxon>Chironomidae</taxon>
        <taxon>Clunio</taxon>
    </lineage>
</organism>
<dbReference type="GO" id="GO:0005886">
    <property type="term" value="C:plasma membrane"/>
    <property type="evidence" value="ECO:0007669"/>
    <property type="project" value="TreeGrafter"/>
</dbReference>
<accession>A0A1J1IE06</accession>
<sequence length="327" mass="35532">MNPDVAKVVTAIALGFGALIIGLLPAAISQYNFRRSLLLQTILLCFGAGILLATSLVHILPEVREDLGGGIAEIIFCVGFLFVYLADELLHCCCGEAIQHHHSHESPDSEYQPIVHSHDHGQSSYGAIRDQKDANNDSACEEHQHQHDVEDERINSRICHTNHLEPCRQTLAGIIGMLTALSIHSLLEGLAIGIQDTTPKVMILFIAVVSHKLVVAFCLGVELTANQGTQFKHHFLAIFVFSAGSAIGILIGMGIVDLSSVEDSKLIAILQGIAGGTLLYVTLCEVLPREKARWHQSTQARFAGLSQFLSFGTGFGVMTLMTWFITD</sequence>